<organism evidence="1 2">
    <name type="scientific">Lactobacillus crispatus</name>
    <dbReference type="NCBI Taxonomy" id="47770"/>
    <lineage>
        <taxon>Bacteria</taxon>
        <taxon>Bacillati</taxon>
        <taxon>Bacillota</taxon>
        <taxon>Bacilli</taxon>
        <taxon>Lactobacillales</taxon>
        <taxon>Lactobacillaceae</taxon>
        <taxon>Lactobacillus</taxon>
    </lineage>
</organism>
<dbReference type="InterPro" id="IPR023214">
    <property type="entry name" value="HAD_sf"/>
</dbReference>
<dbReference type="SFLD" id="SFLDG01140">
    <property type="entry name" value="C2.B:_Phosphomannomutase_and_P"/>
    <property type="match status" value="1"/>
</dbReference>
<dbReference type="CDD" id="cd07516">
    <property type="entry name" value="HAD_Pase"/>
    <property type="match status" value="1"/>
</dbReference>
<dbReference type="AlphaFoldDB" id="A0A6A1Z6R7"/>
<dbReference type="EMBL" id="WBOB01000025">
    <property type="protein sequence ID" value="KAB1976642.1"/>
    <property type="molecule type" value="Genomic_DNA"/>
</dbReference>
<dbReference type="PANTHER" id="PTHR10000:SF8">
    <property type="entry name" value="HAD SUPERFAMILY HYDROLASE-LIKE, TYPE 3"/>
    <property type="match status" value="1"/>
</dbReference>
<proteinExistence type="predicted"/>
<dbReference type="Proteomes" id="UP000430323">
    <property type="component" value="Unassembled WGS sequence"/>
</dbReference>
<dbReference type="SUPFAM" id="SSF56784">
    <property type="entry name" value="HAD-like"/>
    <property type="match status" value="1"/>
</dbReference>
<dbReference type="NCBIfam" id="TIGR01484">
    <property type="entry name" value="HAD-SF-IIB"/>
    <property type="match status" value="1"/>
</dbReference>
<dbReference type="InterPro" id="IPR036412">
    <property type="entry name" value="HAD-like_sf"/>
</dbReference>
<protein>
    <submittedName>
        <fullName evidence="1">HAD family phosphatase</fullName>
    </submittedName>
</protein>
<dbReference type="SFLD" id="SFLDS00003">
    <property type="entry name" value="Haloacid_Dehalogenase"/>
    <property type="match status" value="1"/>
</dbReference>
<comment type="caution">
    <text evidence="1">The sequence shown here is derived from an EMBL/GenBank/DDBJ whole genome shotgun (WGS) entry which is preliminary data.</text>
</comment>
<reference evidence="1 2" key="1">
    <citation type="submission" date="2019-09" db="EMBL/GenBank/DDBJ databases">
        <title>Investigation of probiotic properties of different lactic acid bacteria.</title>
        <authorList>
            <person name="Jaomanjaka F."/>
            <person name="Blanc P."/>
        </authorList>
    </citation>
    <scope>NUCLEOTIDE SEQUENCE [LARGE SCALE GENOMIC DNA]</scope>
    <source>
        <strain evidence="1 2">BIO6272</strain>
    </source>
</reference>
<dbReference type="NCBIfam" id="TIGR00099">
    <property type="entry name" value="Cof-subfamily"/>
    <property type="match status" value="1"/>
</dbReference>
<dbReference type="GO" id="GO:0000287">
    <property type="term" value="F:magnesium ion binding"/>
    <property type="evidence" value="ECO:0007669"/>
    <property type="project" value="TreeGrafter"/>
</dbReference>
<dbReference type="RefSeq" id="WP_151495436.1">
    <property type="nucleotide sequence ID" value="NZ_RITE01000056.1"/>
</dbReference>
<dbReference type="InterPro" id="IPR006379">
    <property type="entry name" value="HAD-SF_hydro_IIB"/>
</dbReference>
<evidence type="ECO:0000313" key="1">
    <source>
        <dbReference type="EMBL" id="KAB1976642.1"/>
    </source>
</evidence>
<dbReference type="GO" id="GO:0016791">
    <property type="term" value="F:phosphatase activity"/>
    <property type="evidence" value="ECO:0007669"/>
    <property type="project" value="TreeGrafter"/>
</dbReference>
<dbReference type="GO" id="GO:0005829">
    <property type="term" value="C:cytosol"/>
    <property type="evidence" value="ECO:0007669"/>
    <property type="project" value="TreeGrafter"/>
</dbReference>
<gene>
    <name evidence="1" type="ORF">F8251_05805</name>
</gene>
<dbReference type="Gene3D" id="3.30.1240.10">
    <property type="match status" value="1"/>
</dbReference>
<accession>A0A6A1Z6R7</accession>
<evidence type="ECO:0000313" key="2">
    <source>
        <dbReference type="Proteomes" id="UP000430323"/>
    </source>
</evidence>
<dbReference type="Pfam" id="PF08282">
    <property type="entry name" value="Hydrolase_3"/>
    <property type="match status" value="1"/>
</dbReference>
<dbReference type="InterPro" id="IPR000150">
    <property type="entry name" value="Cof"/>
</dbReference>
<dbReference type="PANTHER" id="PTHR10000">
    <property type="entry name" value="PHOSPHOSERINE PHOSPHATASE"/>
    <property type="match status" value="1"/>
</dbReference>
<dbReference type="Gene3D" id="3.40.50.1000">
    <property type="entry name" value="HAD superfamily/HAD-like"/>
    <property type="match status" value="1"/>
</dbReference>
<sequence length="276" mass="30909">MYKIIACDLDETLLSADTHVSVENREAIQKAVAHGVKFVPATGRGYVSVQNTLKEIGLEQAANEYVISFNGASITENKNNRVLYFDGLPNEIADRLYRHGVELDIAMHVYTQNMVYTYHIDDDERAYMTGRHQFKEIEDKDLSFLEGQKIAKVLYESLDNNYLHRIAAELGPITQELDISYSSNRYLEFNRKGVNKGAGLMKLAEQLRVPIEETIAIGDNFNDLSMIQAAGVGVGVANVNPAMKEQCDYITQADNNHGAVAEAIDHFIFNNPELSN</sequence>
<name>A0A6A1Z6R7_9LACO</name>